<dbReference type="SMART" id="SM00463">
    <property type="entry name" value="SMR"/>
    <property type="match status" value="1"/>
</dbReference>
<dbReference type="EMBL" id="CP002696">
    <property type="protein sequence ID" value="AEE17507.1"/>
    <property type="molecule type" value="Genomic_DNA"/>
</dbReference>
<evidence type="ECO:0000259" key="2">
    <source>
        <dbReference type="PROSITE" id="PS50828"/>
    </source>
</evidence>
<dbReference type="InterPro" id="IPR002625">
    <property type="entry name" value="Smr_dom"/>
</dbReference>
<dbReference type="HOGENOM" id="CLU_055978_3_0_12"/>
<proteinExistence type="predicted"/>
<dbReference type="eggNOG" id="COG2840">
    <property type="taxonomic scope" value="Bacteria"/>
</dbReference>
<dbReference type="InterPro" id="IPR036063">
    <property type="entry name" value="Smr_dom_sf"/>
</dbReference>
<sequence length="223" mass="24103">MMDFEDILAQWDEQCRRNARGARKNDDNVPRKRLANASDRNKTAAVGSASVSASDGTRGDKTRGGGITQSGGNSCGNGSPCGSGGDRYAGEQPRVNPMDLWLRRYGVVDKDAAAAASLERERAQNREYLKSLPPEAKVDLHGLTRDEAWARLDSFIGDCAHRGLRKVLIVHGKGNHSSDKAGDSVLSAMVRSFIECDKRLGISGHPDKKLGGTGATWVIIRKK</sequence>
<dbReference type="KEGG" id="tbe:Trebr_2092"/>
<dbReference type="AlphaFoldDB" id="F4LK45"/>
<dbReference type="STRING" id="906968.Trebr_2092"/>
<evidence type="ECO:0000256" key="1">
    <source>
        <dbReference type="SAM" id="MobiDB-lite"/>
    </source>
</evidence>
<dbReference type="PANTHER" id="PTHR35562">
    <property type="entry name" value="DNA ENDONUCLEASE SMRA-RELATED"/>
    <property type="match status" value="1"/>
</dbReference>
<evidence type="ECO:0000313" key="3">
    <source>
        <dbReference type="EMBL" id="AEE17507.1"/>
    </source>
</evidence>
<accession>F4LK45</accession>
<feature type="region of interest" description="Disordered" evidence="1">
    <location>
        <begin position="19"/>
        <end position="79"/>
    </location>
</feature>
<feature type="compositionally biased region" description="Gly residues" evidence="1">
    <location>
        <begin position="64"/>
        <end position="79"/>
    </location>
</feature>
<feature type="compositionally biased region" description="Low complexity" evidence="1">
    <location>
        <begin position="44"/>
        <end position="56"/>
    </location>
</feature>
<organism evidence="3 4">
    <name type="scientific">Treponema brennaborense (strain DSM 12168 / CIP 105900 / DD5/3)</name>
    <dbReference type="NCBI Taxonomy" id="906968"/>
    <lineage>
        <taxon>Bacteria</taxon>
        <taxon>Pseudomonadati</taxon>
        <taxon>Spirochaetota</taxon>
        <taxon>Spirochaetia</taxon>
        <taxon>Spirochaetales</taxon>
        <taxon>Treponemataceae</taxon>
        <taxon>Treponema</taxon>
    </lineage>
</organism>
<name>F4LK45_TREBD</name>
<dbReference type="Pfam" id="PF01713">
    <property type="entry name" value="Smr"/>
    <property type="match status" value="1"/>
</dbReference>
<dbReference type="RefSeq" id="WP_013759210.1">
    <property type="nucleotide sequence ID" value="NC_015500.1"/>
</dbReference>
<dbReference type="PANTHER" id="PTHR35562:SF2">
    <property type="entry name" value="DNA ENDONUCLEASE SMRA-RELATED"/>
    <property type="match status" value="1"/>
</dbReference>
<feature type="domain" description="Smr" evidence="2">
    <location>
        <begin position="138"/>
        <end position="221"/>
    </location>
</feature>
<dbReference type="PROSITE" id="PS50828">
    <property type="entry name" value="SMR"/>
    <property type="match status" value="1"/>
</dbReference>
<dbReference type="Gene3D" id="3.30.1370.110">
    <property type="match status" value="1"/>
</dbReference>
<gene>
    <name evidence="3" type="ordered locus">Trebr_2092</name>
</gene>
<evidence type="ECO:0000313" key="4">
    <source>
        <dbReference type="Proteomes" id="UP000006546"/>
    </source>
</evidence>
<protein>
    <submittedName>
        <fullName evidence="3">Smr protein/MutS2</fullName>
    </submittedName>
</protein>
<dbReference type="Proteomes" id="UP000006546">
    <property type="component" value="Chromosome"/>
</dbReference>
<dbReference type="SUPFAM" id="SSF160443">
    <property type="entry name" value="SMR domain-like"/>
    <property type="match status" value="1"/>
</dbReference>
<reference evidence="4" key="1">
    <citation type="submission" date="2011-04" db="EMBL/GenBank/DDBJ databases">
        <title>The complete genome of Treponema brennaborense DSM 12168.</title>
        <authorList>
            <person name="Lucas S."/>
            <person name="Han J."/>
            <person name="Lapidus A."/>
            <person name="Bruce D."/>
            <person name="Goodwin L."/>
            <person name="Pitluck S."/>
            <person name="Peters L."/>
            <person name="Kyrpides N."/>
            <person name="Mavromatis K."/>
            <person name="Ivanova N."/>
            <person name="Mikhailova N."/>
            <person name="Pagani I."/>
            <person name="Teshima H."/>
            <person name="Detter J.C."/>
            <person name="Tapia R."/>
            <person name="Han C."/>
            <person name="Land M."/>
            <person name="Hauser L."/>
            <person name="Markowitz V."/>
            <person name="Cheng J.-F."/>
            <person name="Hugenholtz P."/>
            <person name="Woyke T."/>
            <person name="Wu D."/>
            <person name="Gronow S."/>
            <person name="Wellnitz S."/>
            <person name="Brambilla E."/>
            <person name="Klenk H.-P."/>
            <person name="Eisen J.A."/>
        </authorList>
    </citation>
    <scope>NUCLEOTIDE SEQUENCE [LARGE SCALE GENOMIC DNA]</scope>
    <source>
        <strain evidence="4">DSM 12168 / CIP 105900 / DD5/3</strain>
    </source>
</reference>
<keyword evidence="4" id="KW-1185">Reference proteome</keyword>